<proteinExistence type="predicted"/>
<evidence type="ECO:0000313" key="2">
    <source>
        <dbReference type="Proteomes" id="UP000294847"/>
    </source>
</evidence>
<protein>
    <submittedName>
        <fullName evidence="1">Uncharacterized protein</fullName>
    </submittedName>
</protein>
<accession>A0A4P7NDF7</accession>
<name>A0A4P7NDF7_PYROR</name>
<dbReference type="EMBL" id="CP034206">
    <property type="protein sequence ID" value="QBZ59906.1"/>
    <property type="molecule type" value="Genomic_DNA"/>
</dbReference>
<sequence length="68" mass="7628">MHSSRSSSGCSRLPVVVKVFQSLNPLPDHESQGLQQQFQQAYSDTQQVKRIAFIQDGHQETADQKVNS</sequence>
<organism evidence="1 2">
    <name type="scientific">Pyricularia oryzae</name>
    <name type="common">Rice blast fungus</name>
    <name type="synonym">Magnaporthe oryzae</name>
    <dbReference type="NCBI Taxonomy" id="318829"/>
    <lineage>
        <taxon>Eukaryota</taxon>
        <taxon>Fungi</taxon>
        <taxon>Dikarya</taxon>
        <taxon>Ascomycota</taxon>
        <taxon>Pezizomycotina</taxon>
        <taxon>Sordariomycetes</taxon>
        <taxon>Sordariomycetidae</taxon>
        <taxon>Magnaporthales</taxon>
        <taxon>Pyriculariaceae</taxon>
        <taxon>Pyricularia</taxon>
    </lineage>
</organism>
<reference evidence="1 2" key="1">
    <citation type="journal article" date="2019" name="Mol. Biol. Evol.">
        <title>Blast fungal genomes show frequent chromosomal changes, gene gains and losses, and effector gene turnover.</title>
        <authorList>
            <person name="Gomez Luciano L.B."/>
            <person name="Jason Tsai I."/>
            <person name="Chuma I."/>
            <person name="Tosa Y."/>
            <person name="Chen Y.H."/>
            <person name="Li J.Y."/>
            <person name="Li M.Y."/>
            <person name="Jade Lu M.Y."/>
            <person name="Nakayashiki H."/>
            <person name="Li W.H."/>
        </authorList>
    </citation>
    <scope>NUCLEOTIDE SEQUENCE [LARGE SCALE GENOMIC DNA]</scope>
    <source>
        <strain evidence="1">MZ5-1-6</strain>
    </source>
</reference>
<dbReference type="AlphaFoldDB" id="A0A4P7NDF7"/>
<evidence type="ECO:0000313" key="1">
    <source>
        <dbReference type="EMBL" id="QBZ59906.1"/>
    </source>
</evidence>
<dbReference type="Proteomes" id="UP000294847">
    <property type="component" value="Chromosome 3"/>
</dbReference>
<gene>
    <name evidence="1" type="ORF">PoMZ_04874</name>
</gene>